<gene>
    <name evidence="1" type="ORF">D3874_04920</name>
</gene>
<evidence type="ECO:0000313" key="2">
    <source>
        <dbReference type="Proteomes" id="UP000284605"/>
    </source>
</evidence>
<dbReference type="EMBL" id="QYUK01000011">
    <property type="protein sequence ID" value="RJF86450.1"/>
    <property type="molecule type" value="Genomic_DNA"/>
</dbReference>
<proteinExistence type="predicted"/>
<sequence length="166" mass="18809">MGEAEICVVFTSEQAEDAFDEAFVTFSADLQNWRDSSSRLLEVRDLVVFDGFYSIETNGRYDWIWTGAARQSRFFVPAMRGGSVRITFFLFGHQIPLAEEAISIEIDGESAKCRFLPEYQKLEAEFQPKREAIVHLVSIRHALLSSTSDGSRELGVALHRVRVEAL</sequence>
<organism evidence="1 2">
    <name type="scientific">Oleomonas cavernae</name>
    <dbReference type="NCBI Taxonomy" id="2320859"/>
    <lineage>
        <taxon>Bacteria</taxon>
        <taxon>Pseudomonadati</taxon>
        <taxon>Pseudomonadota</taxon>
        <taxon>Alphaproteobacteria</taxon>
        <taxon>Acetobacterales</taxon>
        <taxon>Acetobacteraceae</taxon>
        <taxon>Oleomonas</taxon>
    </lineage>
</organism>
<comment type="caution">
    <text evidence="1">The sequence shown here is derived from an EMBL/GenBank/DDBJ whole genome shotgun (WGS) entry which is preliminary data.</text>
</comment>
<keyword evidence="2" id="KW-1185">Reference proteome</keyword>
<accession>A0A418W8V2</accession>
<evidence type="ECO:0000313" key="1">
    <source>
        <dbReference type="EMBL" id="RJF86450.1"/>
    </source>
</evidence>
<dbReference type="Proteomes" id="UP000284605">
    <property type="component" value="Unassembled WGS sequence"/>
</dbReference>
<reference evidence="1 2" key="1">
    <citation type="submission" date="2018-09" db="EMBL/GenBank/DDBJ databases">
        <authorList>
            <person name="Zhu H."/>
        </authorList>
    </citation>
    <scope>NUCLEOTIDE SEQUENCE [LARGE SCALE GENOMIC DNA]</scope>
    <source>
        <strain evidence="1 2">K1W22B-8</strain>
    </source>
</reference>
<protein>
    <submittedName>
        <fullName evidence="1">Uncharacterized protein</fullName>
    </submittedName>
</protein>
<name>A0A418W8V2_9PROT</name>
<dbReference type="AlphaFoldDB" id="A0A418W8V2"/>